<keyword evidence="3" id="KW-1185">Reference proteome</keyword>
<proteinExistence type="predicted"/>
<feature type="region of interest" description="Disordered" evidence="1">
    <location>
        <begin position="108"/>
        <end position="139"/>
    </location>
</feature>
<name>A0AAW8F0W5_9MICO</name>
<dbReference type="Proteomes" id="UP001244427">
    <property type="component" value="Unassembled WGS sequence"/>
</dbReference>
<dbReference type="EMBL" id="JAUSXV010000001">
    <property type="protein sequence ID" value="MDQ0648635.1"/>
    <property type="molecule type" value="Genomic_DNA"/>
</dbReference>
<sequence length="139" mass="15592">MGFTGHDHVIGLHRARLDRQREVEPPGRTAADSYEQEVRVAPATLPDALGIAQDLREPVGGRVRAYREGAQCLVFCTQLGPQRFEVVEVAFPFAQSCARRLAALAYGHSDAPDQGDHKDERAHDHHDRVRPEHDDHDDR</sequence>
<dbReference type="RefSeq" id="WP_307297489.1">
    <property type="nucleotide sequence ID" value="NZ_JAUSXV010000001.1"/>
</dbReference>
<reference evidence="2 3" key="1">
    <citation type="submission" date="2023-07" db="EMBL/GenBank/DDBJ databases">
        <title>Comparative genomics of wheat-associated soil bacteria to identify genetic determinants of phenazine resistance.</title>
        <authorList>
            <person name="Mouncey N."/>
        </authorList>
    </citation>
    <scope>NUCLEOTIDE SEQUENCE [LARGE SCALE GENOMIC DNA]</scope>
    <source>
        <strain evidence="2 3">W4I9-1</strain>
    </source>
</reference>
<evidence type="ECO:0000313" key="2">
    <source>
        <dbReference type="EMBL" id="MDQ0648635.1"/>
    </source>
</evidence>
<comment type="caution">
    <text evidence="2">The sequence shown here is derived from an EMBL/GenBank/DDBJ whole genome shotgun (WGS) entry which is preliminary data.</text>
</comment>
<feature type="compositionally biased region" description="Basic and acidic residues" evidence="1">
    <location>
        <begin position="110"/>
        <end position="139"/>
    </location>
</feature>
<protein>
    <submittedName>
        <fullName evidence="2">Uncharacterized protein</fullName>
    </submittedName>
</protein>
<evidence type="ECO:0000256" key="1">
    <source>
        <dbReference type="SAM" id="MobiDB-lite"/>
    </source>
</evidence>
<evidence type="ECO:0000313" key="3">
    <source>
        <dbReference type="Proteomes" id="UP001244427"/>
    </source>
</evidence>
<dbReference type="AlphaFoldDB" id="A0AAW8F0W5"/>
<accession>A0AAW8F0W5</accession>
<gene>
    <name evidence="2" type="ORF">QFZ53_002831</name>
</gene>
<organism evidence="2 3">
    <name type="scientific">Microbacterium natoriense</name>
    <dbReference type="NCBI Taxonomy" id="284570"/>
    <lineage>
        <taxon>Bacteria</taxon>
        <taxon>Bacillati</taxon>
        <taxon>Actinomycetota</taxon>
        <taxon>Actinomycetes</taxon>
        <taxon>Micrococcales</taxon>
        <taxon>Microbacteriaceae</taxon>
        <taxon>Microbacterium</taxon>
    </lineage>
</organism>